<dbReference type="PANTHER" id="PTHR10655">
    <property type="entry name" value="LYSOPHOSPHOLIPASE-RELATED"/>
    <property type="match status" value="1"/>
</dbReference>
<keyword evidence="2" id="KW-0378">Hydrolase</keyword>
<comment type="similarity">
    <text evidence="1">Belongs to the AB hydrolase superfamily. AB hydrolase 2 family.</text>
</comment>
<dbReference type="Gene3D" id="3.40.50.1820">
    <property type="entry name" value="alpha/beta hydrolase"/>
    <property type="match status" value="1"/>
</dbReference>
<dbReference type="Gene3D" id="1.10.720.30">
    <property type="entry name" value="SAP domain"/>
    <property type="match status" value="1"/>
</dbReference>
<dbReference type="InterPro" id="IPR050565">
    <property type="entry name" value="LYPA1-2/EST-like"/>
</dbReference>
<dbReference type="Proteomes" id="UP000241890">
    <property type="component" value="Unassembled WGS sequence"/>
</dbReference>
<keyword evidence="6" id="KW-1185">Reference proteome</keyword>
<dbReference type="InterPro" id="IPR003140">
    <property type="entry name" value="PLipase/COase/thioEstase"/>
</dbReference>
<evidence type="ECO:0000313" key="5">
    <source>
        <dbReference type="EMBL" id="GBG32968.1"/>
    </source>
</evidence>
<dbReference type="EMBL" id="BEYU01000136">
    <property type="protein sequence ID" value="GBG32968.1"/>
    <property type="molecule type" value="Genomic_DNA"/>
</dbReference>
<feature type="compositionally biased region" description="Basic and acidic residues" evidence="3">
    <location>
        <begin position="68"/>
        <end position="77"/>
    </location>
</feature>
<dbReference type="PANTHER" id="PTHR10655:SF17">
    <property type="entry name" value="LYSOPHOSPHOLIPASE-LIKE PROTEIN 1"/>
    <property type="match status" value="1"/>
</dbReference>
<name>A0A2R5GT80_9STRA</name>
<comment type="caution">
    <text evidence="5">The sequence shown here is derived from an EMBL/GenBank/DDBJ whole genome shotgun (WGS) entry which is preliminary data.</text>
</comment>
<reference evidence="5 6" key="1">
    <citation type="submission" date="2017-12" db="EMBL/GenBank/DDBJ databases">
        <title>Sequencing, de novo assembly and annotation of complete genome of a new Thraustochytrid species, strain FCC1311.</title>
        <authorList>
            <person name="Sedici K."/>
            <person name="Godart F."/>
            <person name="Aiese Cigliano R."/>
            <person name="Sanseverino W."/>
            <person name="Barakat M."/>
            <person name="Ortet P."/>
            <person name="Marechal E."/>
            <person name="Cagnac O."/>
            <person name="Amato A."/>
        </authorList>
    </citation>
    <scope>NUCLEOTIDE SEQUENCE [LARGE SCALE GENOMIC DNA]</scope>
</reference>
<evidence type="ECO:0000256" key="2">
    <source>
        <dbReference type="ARBA" id="ARBA00022801"/>
    </source>
</evidence>
<dbReference type="AlphaFoldDB" id="A0A2R5GT80"/>
<evidence type="ECO:0000313" key="6">
    <source>
        <dbReference type="Proteomes" id="UP000241890"/>
    </source>
</evidence>
<dbReference type="InterPro" id="IPR029058">
    <property type="entry name" value="AB_hydrolase_fold"/>
</dbReference>
<feature type="region of interest" description="Disordered" evidence="3">
    <location>
        <begin position="61"/>
        <end position="86"/>
    </location>
</feature>
<dbReference type="InParanoid" id="A0A2R5GT80"/>
<evidence type="ECO:0000256" key="1">
    <source>
        <dbReference type="ARBA" id="ARBA00006499"/>
    </source>
</evidence>
<gene>
    <name evidence="5" type="ORF">FCC1311_091942</name>
</gene>
<accession>A0A2R5GT80</accession>
<organism evidence="5 6">
    <name type="scientific">Hondaea fermentalgiana</name>
    <dbReference type="NCBI Taxonomy" id="2315210"/>
    <lineage>
        <taxon>Eukaryota</taxon>
        <taxon>Sar</taxon>
        <taxon>Stramenopiles</taxon>
        <taxon>Bigyra</taxon>
        <taxon>Labyrinthulomycetes</taxon>
        <taxon>Thraustochytrida</taxon>
        <taxon>Thraustochytriidae</taxon>
        <taxon>Hondaea</taxon>
    </lineage>
</organism>
<dbReference type="InterPro" id="IPR036361">
    <property type="entry name" value="SAP_dom_sf"/>
</dbReference>
<dbReference type="Pfam" id="PF02230">
    <property type="entry name" value="Abhydrolase_2"/>
    <property type="match status" value="1"/>
</dbReference>
<proteinExistence type="inferred from homology"/>
<feature type="domain" description="Phospholipase/carboxylesterase/thioesterase" evidence="4">
    <location>
        <begin position="111"/>
        <end position="329"/>
    </location>
</feature>
<evidence type="ECO:0000256" key="3">
    <source>
        <dbReference type="SAM" id="MobiDB-lite"/>
    </source>
</evidence>
<dbReference type="OrthoDB" id="2418081at2759"/>
<protein>
    <submittedName>
        <fullName evidence="5">Acyl-protein thioesterase 1</fullName>
    </submittedName>
</protein>
<dbReference type="SUPFAM" id="SSF53474">
    <property type="entry name" value="alpha/beta-Hydrolases"/>
    <property type="match status" value="1"/>
</dbReference>
<dbReference type="SUPFAM" id="SSF68906">
    <property type="entry name" value="SAP domain"/>
    <property type="match status" value="1"/>
</dbReference>
<dbReference type="GO" id="GO:0016787">
    <property type="term" value="F:hydrolase activity"/>
    <property type="evidence" value="ECO:0007669"/>
    <property type="project" value="UniProtKB-KW"/>
</dbReference>
<evidence type="ECO:0000259" key="4">
    <source>
        <dbReference type="Pfam" id="PF02230"/>
    </source>
</evidence>
<sequence length="334" mass="36209">MEESAATAGAAATAAAAEEVRTLSVKELKALIARAGLGTQGCVEKADLIARAVEAHELLGQQQQEEQQEQRVPKQEDASSSGSARTCTTKAEKLGAYECLLVGHHDVEKLDVVVIVLHGFSAQNTDFVPLANEMARRMPSRRFMFVLPQAPVSAASMGAAAWWEIDVMRWLGAMQMGEAGVAKLIRDKPNGLEECRTSMKEMVKAIEGRFLGDDVPLLIGGFSQGAMTAADLSWQLVGERRVHGVMMFSGAPIVVDEWHDKLTKAGKDHGLRVLMTHGRADNVLPFQASGWARDLLANSGVNVRYETHNGGHELGGPHILQAIQEFMEETMARS</sequence>